<accession>A0A7X5SCN8</accession>
<dbReference type="InterPro" id="IPR006054">
    <property type="entry name" value="DnaQ"/>
</dbReference>
<gene>
    <name evidence="6" type="ORF">G3W61_32420</name>
</gene>
<dbReference type="GO" id="GO:0008408">
    <property type="term" value="F:3'-5' exonuclease activity"/>
    <property type="evidence" value="ECO:0007669"/>
    <property type="project" value="TreeGrafter"/>
</dbReference>
<dbReference type="SUPFAM" id="SSF53098">
    <property type="entry name" value="Ribonuclease H-like"/>
    <property type="match status" value="1"/>
</dbReference>
<comment type="catalytic activity">
    <reaction evidence="4">
        <text>DNA(n) + a 2'-deoxyribonucleoside 5'-triphosphate = DNA(n+1) + diphosphate</text>
        <dbReference type="Rhea" id="RHEA:22508"/>
        <dbReference type="Rhea" id="RHEA-COMP:17339"/>
        <dbReference type="Rhea" id="RHEA-COMP:17340"/>
        <dbReference type="ChEBI" id="CHEBI:33019"/>
        <dbReference type="ChEBI" id="CHEBI:61560"/>
        <dbReference type="ChEBI" id="CHEBI:173112"/>
        <dbReference type="EC" id="2.7.7.7"/>
    </reaction>
</comment>
<reference evidence="6 7" key="1">
    <citation type="submission" date="2019-11" db="EMBL/GenBank/DDBJ databases">
        <title>Genome-resolved metagenomics to study the prevalence of co-infection and intraspecific heterogeneity among plant pathogen metapopulations.</title>
        <authorList>
            <person name="Newberry E."/>
            <person name="Bhandari R."/>
            <person name="Kemble J."/>
            <person name="Sikora E."/>
            <person name="Potnis N."/>
        </authorList>
    </citation>
    <scope>NUCLEOTIDE SEQUENCE [LARGE SCALE GENOMIC DNA]</scope>
    <source>
        <strain evidence="6">Xp_Tom_Tuscaloosa_18b</strain>
    </source>
</reference>
<sequence>IDGAELIIHNAAFDLGFLDNELSLLGDNYGRIVERATVVDTLMMARERYPGQRNSLDALCKRLGVDNSHRQLHGALLDAQILADVYIALTSGQE</sequence>
<keyword evidence="3" id="KW-0269">Exonuclease</keyword>
<keyword evidence="2" id="KW-0540">Nuclease</keyword>
<dbReference type="InterPro" id="IPR036397">
    <property type="entry name" value="RNaseH_sf"/>
</dbReference>
<dbReference type="Gene3D" id="3.30.420.10">
    <property type="entry name" value="Ribonuclease H-like superfamily/Ribonuclease H"/>
    <property type="match status" value="1"/>
</dbReference>
<evidence type="ECO:0000256" key="2">
    <source>
        <dbReference type="ARBA" id="ARBA00022722"/>
    </source>
</evidence>
<organism evidence="6 7">
    <name type="scientific">Xanthomonas perforans</name>
    <dbReference type="NCBI Taxonomy" id="442694"/>
    <lineage>
        <taxon>Bacteria</taxon>
        <taxon>Pseudomonadati</taxon>
        <taxon>Pseudomonadota</taxon>
        <taxon>Gammaproteobacteria</taxon>
        <taxon>Lysobacterales</taxon>
        <taxon>Lysobacteraceae</taxon>
        <taxon>Xanthomonas</taxon>
    </lineage>
</organism>
<dbReference type="EC" id="2.7.7.7" evidence="1"/>
<dbReference type="NCBIfam" id="TIGR00573">
    <property type="entry name" value="dnaq"/>
    <property type="match status" value="1"/>
</dbReference>
<evidence type="ECO:0000259" key="5">
    <source>
        <dbReference type="Pfam" id="PF00929"/>
    </source>
</evidence>
<dbReference type="InterPro" id="IPR013520">
    <property type="entry name" value="Ribonucl_H"/>
</dbReference>
<name>A0A7X5SCN8_XANPE</name>
<evidence type="ECO:0000313" key="7">
    <source>
        <dbReference type="Proteomes" id="UP000471082"/>
    </source>
</evidence>
<feature type="non-terminal residue" evidence="6">
    <location>
        <position position="94"/>
    </location>
</feature>
<proteinExistence type="predicted"/>
<evidence type="ECO:0000256" key="3">
    <source>
        <dbReference type="ARBA" id="ARBA00022839"/>
    </source>
</evidence>
<feature type="non-terminal residue" evidence="6">
    <location>
        <position position="1"/>
    </location>
</feature>
<keyword evidence="3" id="KW-0378">Hydrolase</keyword>
<dbReference type="PANTHER" id="PTHR30231">
    <property type="entry name" value="DNA POLYMERASE III SUBUNIT EPSILON"/>
    <property type="match status" value="1"/>
</dbReference>
<evidence type="ECO:0000256" key="1">
    <source>
        <dbReference type="ARBA" id="ARBA00012417"/>
    </source>
</evidence>
<evidence type="ECO:0000256" key="4">
    <source>
        <dbReference type="ARBA" id="ARBA00049244"/>
    </source>
</evidence>
<dbReference type="InterPro" id="IPR012337">
    <property type="entry name" value="RNaseH-like_sf"/>
</dbReference>
<evidence type="ECO:0000313" key="6">
    <source>
        <dbReference type="EMBL" id="NEL80959.1"/>
    </source>
</evidence>
<comment type="caution">
    <text evidence="6">The sequence shown here is derived from an EMBL/GenBank/DDBJ whole genome shotgun (WGS) entry which is preliminary data.</text>
</comment>
<dbReference type="EMBL" id="JAAGYU010002092">
    <property type="protein sequence ID" value="NEL80959.1"/>
    <property type="molecule type" value="Genomic_DNA"/>
</dbReference>
<dbReference type="GO" id="GO:0045004">
    <property type="term" value="P:DNA replication proofreading"/>
    <property type="evidence" value="ECO:0007669"/>
    <property type="project" value="TreeGrafter"/>
</dbReference>
<dbReference type="AlphaFoldDB" id="A0A7X5SCN8"/>
<dbReference type="Proteomes" id="UP000471082">
    <property type="component" value="Unassembled WGS sequence"/>
</dbReference>
<dbReference type="PANTHER" id="PTHR30231:SF41">
    <property type="entry name" value="DNA POLYMERASE III SUBUNIT EPSILON"/>
    <property type="match status" value="1"/>
</dbReference>
<dbReference type="GO" id="GO:0003887">
    <property type="term" value="F:DNA-directed DNA polymerase activity"/>
    <property type="evidence" value="ECO:0007669"/>
    <property type="project" value="UniProtKB-EC"/>
</dbReference>
<dbReference type="GO" id="GO:0003677">
    <property type="term" value="F:DNA binding"/>
    <property type="evidence" value="ECO:0007669"/>
    <property type="project" value="InterPro"/>
</dbReference>
<protein>
    <recommendedName>
        <fullName evidence="1">DNA-directed DNA polymerase</fullName>
        <ecNumber evidence="1">2.7.7.7</ecNumber>
    </recommendedName>
</protein>
<dbReference type="Pfam" id="PF00929">
    <property type="entry name" value="RNase_T"/>
    <property type="match status" value="1"/>
</dbReference>
<dbReference type="GO" id="GO:0005829">
    <property type="term" value="C:cytosol"/>
    <property type="evidence" value="ECO:0007669"/>
    <property type="project" value="TreeGrafter"/>
</dbReference>
<feature type="domain" description="Exonuclease" evidence="5">
    <location>
        <begin position="3"/>
        <end position="86"/>
    </location>
</feature>